<sequence>MSSPGAQAARRRLCLTFAALSLLSLPWAHASARAETRAPTLVLENVLCSIKNYEIEVEGEKRRASYAAFHAKFEGSGFTPDRYVHAAQWTWMTKDGEEVPNWAVMKQGNMLAEKPDGTISGGLGMENVLGHNIPVGTEYVRKNIVVVWDMRGDELARATAEGTCSVPDTVEPGEPPRPGTR</sequence>
<keyword evidence="3" id="KW-1185">Reference proteome</keyword>
<dbReference type="EMBL" id="BAABBE010000045">
    <property type="protein sequence ID" value="GAA3684033.1"/>
    <property type="molecule type" value="Genomic_DNA"/>
</dbReference>
<evidence type="ECO:0000313" key="2">
    <source>
        <dbReference type="EMBL" id="GAA3684033.1"/>
    </source>
</evidence>
<accession>A0ABP7CCF9</accession>
<name>A0ABP7CCF9_9PSEU</name>
<feature type="chain" id="PRO_5046693860" description="SnoaL-like domain-containing protein" evidence="1">
    <location>
        <begin position="31"/>
        <end position="181"/>
    </location>
</feature>
<comment type="caution">
    <text evidence="2">The sequence shown here is derived from an EMBL/GenBank/DDBJ whole genome shotgun (WGS) entry which is preliminary data.</text>
</comment>
<organism evidence="2 3">
    <name type="scientific">Lentzea roselyniae</name>
    <dbReference type="NCBI Taxonomy" id="531940"/>
    <lineage>
        <taxon>Bacteria</taxon>
        <taxon>Bacillati</taxon>
        <taxon>Actinomycetota</taxon>
        <taxon>Actinomycetes</taxon>
        <taxon>Pseudonocardiales</taxon>
        <taxon>Pseudonocardiaceae</taxon>
        <taxon>Lentzea</taxon>
    </lineage>
</organism>
<proteinExistence type="predicted"/>
<evidence type="ECO:0000313" key="3">
    <source>
        <dbReference type="Proteomes" id="UP001500711"/>
    </source>
</evidence>
<evidence type="ECO:0000256" key="1">
    <source>
        <dbReference type="SAM" id="SignalP"/>
    </source>
</evidence>
<feature type="signal peptide" evidence="1">
    <location>
        <begin position="1"/>
        <end position="30"/>
    </location>
</feature>
<evidence type="ECO:0008006" key="4">
    <source>
        <dbReference type="Google" id="ProtNLM"/>
    </source>
</evidence>
<reference evidence="3" key="1">
    <citation type="journal article" date="2019" name="Int. J. Syst. Evol. Microbiol.">
        <title>The Global Catalogue of Microorganisms (GCM) 10K type strain sequencing project: providing services to taxonomists for standard genome sequencing and annotation.</title>
        <authorList>
            <consortium name="The Broad Institute Genomics Platform"/>
            <consortium name="The Broad Institute Genome Sequencing Center for Infectious Disease"/>
            <person name="Wu L."/>
            <person name="Ma J."/>
        </authorList>
    </citation>
    <scope>NUCLEOTIDE SEQUENCE [LARGE SCALE GENOMIC DNA]</scope>
    <source>
        <strain evidence="3">JCM 17494</strain>
    </source>
</reference>
<gene>
    <name evidence="2" type="ORF">GCM10022267_83590</name>
</gene>
<keyword evidence="1" id="KW-0732">Signal</keyword>
<dbReference type="Proteomes" id="UP001500711">
    <property type="component" value="Unassembled WGS sequence"/>
</dbReference>
<protein>
    <recommendedName>
        <fullName evidence="4">SnoaL-like domain-containing protein</fullName>
    </recommendedName>
</protein>